<dbReference type="AlphaFoldDB" id="A0A2P6NUY0"/>
<gene>
    <name evidence="1" type="ORF">PROFUN_04245</name>
</gene>
<dbReference type="InParanoid" id="A0A2P6NUY0"/>
<comment type="caution">
    <text evidence="1">The sequence shown here is derived from an EMBL/GenBank/DDBJ whole genome shotgun (WGS) entry which is preliminary data.</text>
</comment>
<reference evidence="1 2" key="1">
    <citation type="journal article" date="2018" name="Genome Biol. Evol.">
        <title>Multiple Roots of Fruiting Body Formation in Amoebozoa.</title>
        <authorList>
            <person name="Hillmann F."/>
            <person name="Forbes G."/>
            <person name="Novohradska S."/>
            <person name="Ferling I."/>
            <person name="Riege K."/>
            <person name="Groth M."/>
            <person name="Westermann M."/>
            <person name="Marz M."/>
            <person name="Spaller T."/>
            <person name="Winckler T."/>
            <person name="Schaap P."/>
            <person name="Glockner G."/>
        </authorList>
    </citation>
    <scope>NUCLEOTIDE SEQUENCE [LARGE SCALE GENOMIC DNA]</scope>
    <source>
        <strain evidence="1 2">Jena</strain>
    </source>
</reference>
<dbReference type="EMBL" id="MDYQ01000017">
    <property type="protein sequence ID" value="PRP87771.1"/>
    <property type="molecule type" value="Genomic_DNA"/>
</dbReference>
<name>A0A2P6NUY0_9EUKA</name>
<evidence type="ECO:0000313" key="2">
    <source>
        <dbReference type="Proteomes" id="UP000241769"/>
    </source>
</evidence>
<sequence>MAGSVEEDASHAPLPVVYCVRINLSQPRVYHMFSGNPPKLDDKDALGVNWSRESHQLLSCLPPESPHLASRERICFKAYEI</sequence>
<dbReference type="Proteomes" id="UP000241769">
    <property type="component" value="Unassembled WGS sequence"/>
</dbReference>
<keyword evidence="2" id="KW-1185">Reference proteome</keyword>
<accession>A0A2P6NUY0</accession>
<organism evidence="1 2">
    <name type="scientific">Planoprotostelium fungivorum</name>
    <dbReference type="NCBI Taxonomy" id="1890364"/>
    <lineage>
        <taxon>Eukaryota</taxon>
        <taxon>Amoebozoa</taxon>
        <taxon>Evosea</taxon>
        <taxon>Variosea</taxon>
        <taxon>Cavosteliida</taxon>
        <taxon>Cavosteliaceae</taxon>
        <taxon>Planoprotostelium</taxon>
    </lineage>
</organism>
<evidence type="ECO:0000313" key="1">
    <source>
        <dbReference type="EMBL" id="PRP87771.1"/>
    </source>
</evidence>
<protein>
    <submittedName>
        <fullName evidence="1">Uncharacterized protein</fullName>
    </submittedName>
</protein>
<proteinExistence type="predicted"/>